<dbReference type="SUPFAM" id="SSF117396">
    <property type="entry name" value="TM1631-like"/>
    <property type="match status" value="1"/>
</dbReference>
<dbReference type="KEGG" id="falb:HYN59_16415"/>
<dbReference type="Proteomes" id="UP000244929">
    <property type="component" value="Chromosome"/>
</dbReference>
<dbReference type="EMBL" id="CP029186">
    <property type="protein sequence ID" value="AWH86594.1"/>
    <property type="molecule type" value="Genomic_DNA"/>
</dbReference>
<organism evidence="1 2">
    <name type="scientific">Flavobacterium album</name>
    <dbReference type="NCBI Taxonomy" id="2175091"/>
    <lineage>
        <taxon>Bacteria</taxon>
        <taxon>Pseudomonadati</taxon>
        <taxon>Bacteroidota</taxon>
        <taxon>Flavobacteriia</taxon>
        <taxon>Flavobacteriales</taxon>
        <taxon>Flavobacteriaceae</taxon>
        <taxon>Flavobacterium</taxon>
    </lineage>
</organism>
<dbReference type="Pfam" id="PF01904">
    <property type="entry name" value="DUF72"/>
    <property type="match status" value="1"/>
</dbReference>
<dbReference type="InterPro" id="IPR036520">
    <property type="entry name" value="UPF0759_sf"/>
</dbReference>
<dbReference type="Gene3D" id="3.20.20.410">
    <property type="entry name" value="Protein of unknown function UPF0759"/>
    <property type="match status" value="1"/>
</dbReference>
<proteinExistence type="predicted"/>
<dbReference type="PANTHER" id="PTHR30348:SF4">
    <property type="entry name" value="DUF72 DOMAIN-CONTAINING PROTEIN"/>
    <property type="match status" value="1"/>
</dbReference>
<evidence type="ECO:0000313" key="1">
    <source>
        <dbReference type="EMBL" id="AWH86594.1"/>
    </source>
</evidence>
<evidence type="ECO:0000313" key="2">
    <source>
        <dbReference type="Proteomes" id="UP000244929"/>
    </source>
</evidence>
<reference evidence="1 2" key="1">
    <citation type="submission" date="2018-04" db="EMBL/GenBank/DDBJ databases">
        <title>Genome sequencing of Flavobacterium sp. HYN0059.</title>
        <authorList>
            <person name="Yi H."/>
            <person name="Baek C."/>
        </authorList>
    </citation>
    <scope>NUCLEOTIDE SEQUENCE [LARGE SCALE GENOMIC DNA]</scope>
    <source>
        <strain evidence="1 2">HYN0059</strain>
    </source>
</reference>
<name>A0A2S1R1T0_9FLAO</name>
<protein>
    <submittedName>
        <fullName evidence="1">DUF72 domain-containing protein</fullName>
    </submittedName>
</protein>
<dbReference type="RefSeq" id="WP_108779317.1">
    <property type="nucleotide sequence ID" value="NZ_CP029186.1"/>
</dbReference>
<dbReference type="PANTHER" id="PTHR30348">
    <property type="entry name" value="UNCHARACTERIZED PROTEIN YECE"/>
    <property type="match status" value="1"/>
</dbReference>
<dbReference type="InterPro" id="IPR002763">
    <property type="entry name" value="DUF72"/>
</dbReference>
<dbReference type="AlphaFoldDB" id="A0A2S1R1T0"/>
<keyword evidence="2" id="KW-1185">Reference proteome</keyword>
<accession>A0A2S1R1T0</accession>
<gene>
    <name evidence="1" type="ORF">HYN59_16415</name>
</gene>
<dbReference type="OrthoDB" id="9780310at2"/>
<sequence>MAAKLYIGTSGWHYKHWKGTFYPAELKAKEHFDYYSRHFDTVEINNTFYRLPPKEVFTSWKEKVDKSFIYVVKASRFITHMKKLNDTLEGLTRFLENTALLGENLGPILFQLPPGWEINAGRLENFLKILPNHFRYVFEFRNATWYREEIYTLLEQYNCAFCIYELAGHLSPVMVTADFAYLRLHGPGGKYQGSYTDDALHKWAVQCREWLNAGIDTYVYFDNDEMGYAAFNALKLKELLGS</sequence>